<keyword evidence="1" id="KW-1133">Transmembrane helix</keyword>
<dbReference type="PANTHER" id="PTHR28080">
    <property type="entry name" value="PEROXISOMAL BIOGENESIS FACTOR 3"/>
    <property type="match status" value="1"/>
</dbReference>
<evidence type="ECO:0000313" key="3">
    <source>
        <dbReference type="Proteomes" id="UP000011083"/>
    </source>
</evidence>
<dbReference type="VEuPathDB" id="AmoebaDB:ACA1_151280"/>
<dbReference type="PANTHER" id="PTHR28080:SF1">
    <property type="entry name" value="PEROXISOMAL BIOGENESIS FACTOR 3"/>
    <property type="match status" value="1"/>
</dbReference>
<sequence>MQAVAPTVAAGWGGMLGGWVGGSYQRVRRFIADHRKGLLCLAVTGGVAAYAVYRVGRGYRELQEASLHRLRLRGAFESTQSTCAGTVGSLVLKLNDAVLRLQAPKDGQDRYALWDHCKTQTYARLVVGVYGVVLLSTFLRVQVNILGRYLYLETLIATDPSARFRIPLDVAIPQDTQKRYLGYSEYVVHTGLPQLVALVQATAHQVLSSYPLQRQCTYDDVLAIIDAMRRKMEQPLSPDSDETVLNTFLLPQEDAEGSSGGNGKRHRDHKLTMLINETRDVLESSEFNQILSRCLNLSFYAMAHQLHSCFPRQEQQALASSVDAERDLAAPAATAEPALPMAKLMPLVNKQVSQLLASDPNPFLATVLHDDQLRQYAFDLFTAFGADE</sequence>
<dbReference type="GO" id="GO:0005778">
    <property type="term" value="C:peroxisomal membrane"/>
    <property type="evidence" value="ECO:0007669"/>
    <property type="project" value="InterPro"/>
</dbReference>
<dbReference type="STRING" id="1257118.L8H0P8"/>
<evidence type="ECO:0000256" key="1">
    <source>
        <dbReference type="SAM" id="Phobius"/>
    </source>
</evidence>
<organism evidence="2 3">
    <name type="scientific">Acanthamoeba castellanii (strain ATCC 30010 / Neff)</name>
    <dbReference type="NCBI Taxonomy" id="1257118"/>
    <lineage>
        <taxon>Eukaryota</taxon>
        <taxon>Amoebozoa</taxon>
        <taxon>Discosea</taxon>
        <taxon>Longamoebia</taxon>
        <taxon>Centramoebida</taxon>
        <taxon>Acanthamoebidae</taxon>
        <taxon>Acanthamoeba</taxon>
    </lineage>
</organism>
<dbReference type="GO" id="GO:0030674">
    <property type="term" value="F:protein-macromolecule adaptor activity"/>
    <property type="evidence" value="ECO:0007669"/>
    <property type="project" value="TreeGrafter"/>
</dbReference>
<dbReference type="OMA" id="FTRTVCA"/>
<dbReference type="InterPro" id="IPR006966">
    <property type="entry name" value="Peroxin-3"/>
</dbReference>
<reference evidence="2 3" key="1">
    <citation type="journal article" date="2013" name="Genome Biol.">
        <title>Genome of Acanthamoeba castellanii highlights extensive lateral gene transfer and early evolution of tyrosine kinase signaling.</title>
        <authorList>
            <person name="Clarke M."/>
            <person name="Lohan A.J."/>
            <person name="Liu B."/>
            <person name="Lagkouvardos I."/>
            <person name="Roy S."/>
            <person name="Zafar N."/>
            <person name="Bertelli C."/>
            <person name="Schilde C."/>
            <person name="Kianianmomeni A."/>
            <person name="Burglin T.R."/>
            <person name="Frech C."/>
            <person name="Turcotte B."/>
            <person name="Kopec K.O."/>
            <person name="Synnott J.M."/>
            <person name="Choo C."/>
            <person name="Paponov I."/>
            <person name="Finkler A."/>
            <person name="Soon Heng Tan C."/>
            <person name="Hutchins A.P."/>
            <person name="Weinmeier T."/>
            <person name="Rattei T."/>
            <person name="Chu J.S."/>
            <person name="Gimenez G."/>
            <person name="Irimia M."/>
            <person name="Rigden D.J."/>
            <person name="Fitzpatrick D.A."/>
            <person name="Lorenzo-Morales J."/>
            <person name="Bateman A."/>
            <person name="Chiu C.H."/>
            <person name="Tang P."/>
            <person name="Hegemann P."/>
            <person name="Fromm H."/>
            <person name="Raoult D."/>
            <person name="Greub G."/>
            <person name="Miranda-Saavedra D."/>
            <person name="Chen N."/>
            <person name="Nash P."/>
            <person name="Ginger M.L."/>
            <person name="Horn M."/>
            <person name="Schaap P."/>
            <person name="Caler L."/>
            <person name="Loftus B."/>
        </authorList>
    </citation>
    <scope>NUCLEOTIDE SEQUENCE [LARGE SCALE GENOMIC DNA]</scope>
    <source>
        <strain evidence="2 3">Neff</strain>
    </source>
</reference>
<keyword evidence="1" id="KW-0812">Transmembrane</keyword>
<dbReference type="KEGG" id="acan:ACA1_151280"/>
<dbReference type="EMBL" id="KB007942">
    <property type="protein sequence ID" value="ELR18815.1"/>
    <property type="molecule type" value="Genomic_DNA"/>
</dbReference>
<dbReference type="GeneID" id="14919612"/>
<feature type="transmembrane region" description="Helical" evidence="1">
    <location>
        <begin position="36"/>
        <end position="53"/>
    </location>
</feature>
<gene>
    <name evidence="2" type="ORF">ACA1_151280</name>
</gene>
<proteinExistence type="predicted"/>
<name>L8H0P8_ACACF</name>
<dbReference type="Pfam" id="PF04882">
    <property type="entry name" value="Peroxin-3"/>
    <property type="match status" value="1"/>
</dbReference>
<dbReference type="GO" id="GO:0045046">
    <property type="term" value="P:protein import into peroxisome membrane"/>
    <property type="evidence" value="ECO:0007669"/>
    <property type="project" value="TreeGrafter"/>
</dbReference>
<dbReference type="OrthoDB" id="45930at2759"/>
<keyword evidence="3" id="KW-1185">Reference proteome</keyword>
<dbReference type="AlphaFoldDB" id="L8H0P8"/>
<keyword evidence="1" id="KW-0472">Membrane</keyword>
<dbReference type="Proteomes" id="UP000011083">
    <property type="component" value="Unassembled WGS sequence"/>
</dbReference>
<dbReference type="RefSeq" id="XP_004340871.1">
    <property type="nucleotide sequence ID" value="XM_004340823.1"/>
</dbReference>
<accession>L8H0P8</accession>
<protein>
    <submittedName>
        <fullName evidence="2">Peroxin-3 protein</fullName>
    </submittedName>
</protein>
<evidence type="ECO:0000313" key="2">
    <source>
        <dbReference type="EMBL" id="ELR18815.1"/>
    </source>
</evidence>